<dbReference type="InterPro" id="IPR001119">
    <property type="entry name" value="SLH_dom"/>
</dbReference>
<dbReference type="PANTHER" id="PTHR43308:SF5">
    <property type="entry name" value="S-LAYER PROTEIN _ PEPTIDOGLYCAN ENDO-BETA-N-ACETYLGLUCOSAMINIDASE"/>
    <property type="match status" value="1"/>
</dbReference>
<dbReference type="Pfam" id="PF09992">
    <property type="entry name" value="NAGPA"/>
    <property type="match status" value="1"/>
</dbReference>
<keyword evidence="4" id="KW-1185">Reference proteome</keyword>
<evidence type="ECO:0000313" key="3">
    <source>
        <dbReference type="EMBL" id="MBM7631300.1"/>
    </source>
</evidence>
<dbReference type="PANTHER" id="PTHR43308">
    <property type="entry name" value="OUTER MEMBRANE PROTEIN ALPHA-RELATED"/>
    <property type="match status" value="1"/>
</dbReference>
<feature type="signal peptide" evidence="1">
    <location>
        <begin position="1"/>
        <end position="20"/>
    </location>
</feature>
<sequence>MGKRLLRALGVCAIVGPLMIADAGAQSLSTGVNHESSQGNHHLKVNLNDVHTKMGVSYSQPLNQLTSTLSHAERASRDGFAVVGAVNATFFDMNHRDQPSFSLITDHNKIINYGRNSPDSSHYRQHPIAFGIMSDGTAMIDRFESRLRASSGSREFSIHNMNAERSANSVSLYTSQYIHERTGTNEYGVEVVVRGAERDAVQNFGFGEVIEGTVETVGSYGQPGNSRIPSTGFVLSGHGDGADHLRHLSPGDSVKIEASIDSKWRDAELMLGSGPQLVRNGQVDVSMDLNSWRAQQVTERAAVGVSRDGQEVFMVTTRNMNMLQLAEHMKKLGAHSALNFDGGGSSTLVGRQYNNLRALNRTGWLRPVPSALLVGYTGDLSVPVQASISFGSGNQFLVGSTFPVSVDVLNGIGQKVSSDESNGELRVSASVGEVLNGQVTVQNVGSGGISYSVEGSQIARRPISSTNIIHDFGLPTSITTSVDGRTNLDVKPKDSNGNEIRYDGLLVEKEVVGNIGRIDSRGRFHATSAGDGEVIVTIGKAETKVPVTVTEASPFQDVPTSHPSYESILFGVDRGFFRGYSDQTFRPSQNVLRQHVAAVLVREFGLEDSSASDPGYRDVNETHGMYSEIAIATEKGWIRGSTSTGKFNPGNNLTRGQMALILYRAYDLSSVEGEIEFKDVTPEMEQYEAIQALASIGVTTGYSDETFRPGEPISRAHFATFMHRLINHFEE</sequence>
<dbReference type="Pfam" id="PF00395">
    <property type="entry name" value="SLH"/>
    <property type="match status" value="3"/>
</dbReference>
<evidence type="ECO:0000313" key="4">
    <source>
        <dbReference type="Proteomes" id="UP000741863"/>
    </source>
</evidence>
<dbReference type="InterPro" id="IPR018711">
    <property type="entry name" value="NAGPA"/>
</dbReference>
<protein>
    <recommendedName>
        <fullName evidence="2">SLH domain-containing protein</fullName>
    </recommendedName>
</protein>
<feature type="chain" id="PRO_5046188319" description="SLH domain-containing protein" evidence="1">
    <location>
        <begin position="21"/>
        <end position="731"/>
    </location>
</feature>
<organism evidence="3 4">
    <name type="scientific">Geomicrobium sediminis</name>
    <dbReference type="NCBI Taxonomy" id="1347788"/>
    <lineage>
        <taxon>Bacteria</taxon>
        <taxon>Bacillati</taxon>
        <taxon>Bacillota</taxon>
        <taxon>Bacilli</taxon>
        <taxon>Bacillales</taxon>
        <taxon>Geomicrobium</taxon>
    </lineage>
</organism>
<name>A0ABS2P8A7_9BACL</name>
<dbReference type="EMBL" id="JAFBEC010000001">
    <property type="protein sequence ID" value="MBM7631300.1"/>
    <property type="molecule type" value="Genomic_DNA"/>
</dbReference>
<reference evidence="3 4" key="1">
    <citation type="submission" date="2021-01" db="EMBL/GenBank/DDBJ databases">
        <title>Genomic Encyclopedia of Type Strains, Phase IV (KMG-IV): sequencing the most valuable type-strain genomes for metagenomic binning, comparative biology and taxonomic classification.</title>
        <authorList>
            <person name="Goeker M."/>
        </authorList>
    </citation>
    <scope>NUCLEOTIDE SEQUENCE [LARGE SCALE GENOMIC DNA]</scope>
    <source>
        <strain evidence="3 4">DSM 25540</strain>
    </source>
</reference>
<comment type="caution">
    <text evidence="3">The sequence shown here is derived from an EMBL/GenBank/DDBJ whole genome shotgun (WGS) entry which is preliminary data.</text>
</comment>
<dbReference type="Proteomes" id="UP000741863">
    <property type="component" value="Unassembled WGS sequence"/>
</dbReference>
<keyword evidence="1" id="KW-0732">Signal</keyword>
<dbReference type="InterPro" id="IPR051465">
    <property type="entry name" value="Cell_Envelope_Struct_Comp"/>
</dbReference>
<gene>
    <name evidence="3" type="ORF">JOD17_000391</name>
</gene>
<feature type="domain" description="SLH" evidence="2">
    <location>
        <begin position="615"/>
        <end position="672"/>
    </location>
</feature>
<evidence type="ECO:0000256" key="1">
    <source>
        <dbReference type="SAM" id="SignalP"/>
    </source>
</evidence>
<feature type="domain" description="SLH" evidence="2">
    <location>
        <begin position="673"/>
        <end position="731"/>
    </location>
</feature>
<feature type="domain" description="SLH" evidence="2">
    <location>
        <begin position="551"/>
        <end position="614"/>
    </location>
</feature>
<accession>A0ABS2P8A7</accession>
<dbReference type="RefSeq" id="WP_204695456.1">
    <property type="nucleotide sequence ID" value="NZ_JAFBEC010000001.1"/>
</dbReference>
<evidence type="ECO:0000259" key="2">
    <source>
        <dbReference type="PROSITE" id="PS51272"/>
    </source>
</evidence>
<proteinExistence type="predicted"/>
<dbReference type="PROSITE" id="PS51272">
    <property type="entry name" value="SLH"/>
    <property type="match status" value="3"/>
</dbReference>